<sequence>MAMLLVYLERTVISQDANEQRQALDFLQQAAEQNYAEFARQLSEVLAASEAADHVRQAAGLQLKNILFAKEAATAESNKRRWLETSIDIRNVVKQKVLAALSTEVARPSIAAQCINAIAGIELPFGQWAEVIDILMTNVTSPTSNERLRDSSLAALGYICQDINAPAVEEKSNAILTAIVHGMRNDEPSILVRQTATTAMLNALELTRNNFANVDERNVIMKVVCETTQANDEALRVLALQCLVKIVSLYYNYMDAYMKDALFSITVAAMRSPVDDVALQGIEFWSNICEEELCLFYQEQEAREEGRAPAVVSRYYAKGALQHILPLLLDTLAKQNDSEDDDDWIPAKAAGVCIMLLAQCTKDDIVRLILPFIQQHFQSTDWHFREAAIMAFGSILEGPSQIVLNELVEGALMPLISTLSDSHLSIRDTAAWTISRVCDACENLVTRPIVLETLVPALFNCLTHEPRVAANACWALSSLVKAAYQNAREQGTDDNGEPDSYVLTPVFPAMVAKLIATTDRPDAKEARLRIAGYEALMELIKNSPKDCYVHVRQTTVDVLTRLQQVLSLEDNLMSASDREQLRDLQSLLCATLQSVLRKIHKNDAAEIAEPIMTALMQVISRCSTVRDSEGVLADALFAVSVLIEVSGEGFARFMDVFKPYLIGALQNHEDHLVCQAAIGVISDLCHSFKDKLAPLMDEFVALLLKLLNDPNVKHEVKPHALGCFGDIALALGSHYVRYLEATVTYLMNAVEAAQITNPEDLEQVDYVESLRENCITGFTSIVQAMRDQPAGVQALSSFVPQMVTLITIVANSGNISSDEVQASAVGLVGDLIELFGQNIRSLVDTEPINGLLQRCRRSKSQRAKAVGTWASRELAHLKRSGAN</sequence>
<evidence type="ECO:0000256" key="8">
    <source>
        <dbReference type="ARBA" id="ARBA00023242"/>
    </source>
</evidence>
<dbReference type="GO" id="GO:0031267">
    <property type="term" value="F:small GTPase binding"/>
    <property type="evidence" value="ECO:0007669"/>
    <property type="project" value="InterPro"/>
</dbReference>
<keyword evidence="5" id="KW-0963">Cytoplasm</keyword>
<dbReference type="InterPro" id="IPR040122">
    <property type="entry name" value="Importin_beta"/>
</dbReference>
<dbReference type="WBParaSite" id="Pan_g23066.t1">
    <property type="protein sequence ID" value="Pan_g23066.t1"/>
    <property type="gene ID" value="Pan_g23066"/>
</dbReference>
<evidence type="ECO:0000256" key="6">
    <source>
        <dbReference type="ARBA" id="ARBA00022737"/>
    </source>
</evidence>
<dbReference type="InterPro" id="IPR016024">
    <property type="entry name" value="ARM-type_fold"/>
</dbReference>
<protein>
    <submittedName>
        <fullName evidence="11">Importin N-terminal domain-containing protein</fullName>
    </submittedName>
</protein>
<evidence type="ECO:0000256" key="2">
    <source>
        <dbReference type="ARBA" id="ARBA00004496"/>
    </source>
</evidence>
<evidence type="ECO:0000256" key="1">
    <source>
        <dbReference type="ARBA" id="ARBA00004259"/>
    </source>
</evidence>
<dbReference type="InterPro" id="IPR058584">
    <property type="entry name" value="IMB1_TNPO1-like_TPR"/>
</dbReference>
<dbReference type="AlphaFoldDB" id="A0A7E4VNR2"/>
<dbReference type="SUPFAM" id="SSF48371">
    <property type="entry name" value="ARM repeat"/>
    <property type="match status" value="1"/>
</dbReference>
<dbReference type="InterPro" id="IPR001494">
    <property type="entry name" value="Importin-beta_N"/>
</dbReference>
<dbReference type="Proteomes" id="UP000492821">
    <property type="component" value="Unassembled WGS sequence"/>
</dbReference>
<evidence type="ECO:0000256" key="5">
    <source>
        <dbReference type="ARBA" id="ARBA00022490"/>
    </source>
</evidence>
<dbReference type="SMART" id="SM00913">
    <property type="entry name" value="IBN_N"/>
    <property type="match status" value="1"/>
</dbReference>
<dbReference type="Pfam" id="PF25574">
    <property type="entry name" value="TPR_IMB1"/>
    <property type="match status" value="1"/>
</dbReference>
<proteinExistence type="inferred from homology"/>
<evidence type="ECO:0000256" key="7">
    <source>
        <dbReference type="ARBA" id="ARBA00022927"/>
    </source>
</evidence>
<keyword evidence="6" id="KW-0677">Repeat</keyword>
<evidence type="ECO:0000313" key="11">
    <source>
        <dbReference type="WBParaSite" id="Pan_g23066.t1"/>
    </source>
</evidence>
<dbReference type="InterPro" id="IPR011989">
    <property type="entry name" value="ARM-like"/>
</dbReference>
<accession>A0A7E4VNR2</accession>
<comment type="similarity">
    <text evidence="3">Belongs to the importin beta family. Importin beta-1 subfamily.</text>
</comment>
<dbReference type="GO" id="GO:0006606">
    <property type="term" value="P:protein import into nucleus"/>
    <property type="evidence" value="ECO:0007669"/>
    <property type="project" value="InterPro"/>
</dbReference>
<keyword evidence="4" id="KW-0813">Transport</keyword>
<name>A0A7E4VNR2_PANRE</name>
<dbReference type="Pfam" id="PF13513">
    <property type="entry name" value="HEAT_EZ"/>
    <property type="match status" value="1"/>
</dbReference>
<evidence type="ECO:0000313" key="10">
    <source>
        <dbReference type="Proteomes" id="UP000492821"/>
    </source>
</evidence>
<dbReference type="FunFam" id="1.25.10.10:FF:000027">
    <property type="entry name" value="Importin subunit beta-1"/>
    <property type="match status" value="1"/>
</dbReference>
<organism evidence="10 11">
    <name type="scientific">Panagrellus redivivus</name>
    <name type="common">Microworm</name>
    <dbReference type="NCBI Taxonomy" id="6233"/>
    <lineage>
        <taxon>Eukaryota</taxon>
        <taxon>Metazoa</taxon>
        <taxon>Ecdysozoa</taxon>
        <taxon>Nematoda</taxon>
        <taxon>Chromadorea</taxon>
        <taxon>Rhabditida</taxon>
        <taxon>Tylenchina</taxon>
        <taxon>Panagrolaimomorpha</taxon>
        <taxon>Panagrolaimoidea</taxon>
        <taxon>Panagrolaimidae</taxon>
        <taxon>Panagrellus</taxon>
    </lineage>
</organism>
<dbReference type="PANTHER" id="PTHR10527">
    <property type="entry name" value="IMPORTIN BETA"/>
    <property type="match status" value="1"/>
</dbReference>
<evidence type="ECO:0000256" key="3">
    <source>
        <dbReference type="ARBA" id="ARBA00010907"/>
    </source>
</evidence>
<reference evidence="11" key="2">
    <citation type="submission" date="2020-10" db="UniProtKB">
        <authorList>
            <consortium name="WormBaseParasite"/>
        </authorList>
    </citation>
    <scope>IDENTIFICATION</scope>
</reference>
<dbReference type="PROSITE" id="PS50166">
    <property type="entry name" value="IMPORTIN_B_NT"/>
    <property type="match status" value="1"/>
</dbReference>
<comment type="subcellular location">
    <subcellularLocation>
        <location evidence="2">Cytoplasm</location>
    </subcellularLocation>
    <subcellularLocation>
        <location evidence="1">Nucleus envelope</location>
    </subcellularLocation>
</comment>
<dbReference type="GO" id="GO:0005635">
    <property type="term" value="C:nuclear envelope"/>
    <property type="evidence" value="ECO:0007669"/>
    <property type="project" value="UniProtKB-SubCell"/>
</dbReference>
<dbReference type="SMART" id="SM00185">
    <property type="entry name" value="ARM"/>
    <property type="match status" value="5"/>
</dbReference>
<feature type="domain" description="Importin N-terminal" evidence="9">
    <location>
        <begin position="23"/>
        <end position="103"/>
    </location>
</feature>
<keyword evidence="7" id="KW-0653">Protein transport</keyword>
<dbReference type="GO" id="GO:0005737">
    <property type="term" value="C:cytoplasm"/>
    <property type="evidence" value="ECO:0007669"/>
    <property type="project" value="UniProtKB-SubCell"/>
</dbReference>
<keyword evidence="8" id="KW-0539">Nucleus</keyword>
<evidence type="ECO:0000256" key="4">
    <source>
        <dbReference type="ARBA" id="ARBA00022448"/>
    </source>
</evidence>
<dbReference type="Gene3D" id="1.25.10.10">
    <property type="entry name" value="Leucine-rich Repeat Variant"/>
    <property type="match status" value="1"/>
</dbReference>
<reference evidence="10" key="1">
    <citation type="journal article" date="2013" name="Genetics">
        <title>The draft genome and transcriptome of Panagrellus redivivus are shaped by the harsh demands of a free-living lifestyle.</title>
        <authorList>
            <person name="Srinivasan J."/>
            <person name="Dillman A.R."/>
            <person name="Macchietto M.G."/>
            <person name="Heikkinen L."/>
            <person name="Lakso M."/>
            <person name="Fracchia K.M."/>
            <person name="Antoshechkin I."/>
            <person name="Mortazavi A."/>
            <person name="Wong G."/>
            <person name="Sternberg P.W."/>
        </authorList>
    </citation>
    <scope>NUCLEOTIDE SEQUENCE [LARGE SCALE GENOMIC DNA]</scope>
    <source>
        <strain evidence="10">MT8872</strain>
    </source>
</reference>
<keyword evidence="10" id="KW-1185">Reference proteome</keyword>
<dbReference type="Pfam" id="PF03810">
    <property type="entry name" value="IBN_N"/>
    <property type="match status" value="1"/>
</dbReference>
<evidence type="ECO:0000259" key="9">
    <source>
        <dbReference type="PROSITE" id="PS50166"/>
    </source>
</evidence>
<dbReference type="InterPro" id="IPR000225">
    <property type="entry name" value="Armadillo"/>
</dbReference>